<feature type="region of interest" description="Disordered" evidence="1">
    <location>
        <begin position="1"/>
        <end position="86"/>
    </location>
</feature>
<accession>A0A160TIR3</accession>
<sequence length="254" mass="27862">MVTAISPISASMASAQDYPPGQGYRDPPPVPPQQGYQYQEPPAPQATYQEPQGYQQPPPSQQGYYQDDVPPPGYDGSRPPPPPVGYLADQEDAAQYAQDQRYEAYAEDWSQRYCVKARSNAAAGAVIGGLFGALLGSSVAGRHDRGAGAFIGGVAGAAGGAAIGDSSRNETSPGCPPGFVVRNGAPAFYYDGYGSSYYYAAPVWYRPWVFYGGRWTYRPYPYHAWYYRHYGYGRPYGGYRGYRGYGGGYRHRRW</sequence>
<protein>
    <recommendedName>
        <fullName evidence="2">Glycine zipper domain-containing protein</fullName>
    </recommendedName>
</protein>
<feature type="compositionally biased region" description="Pro residues" evidence="1">
    <location>
        <begin position="69"/>
        <end position="84"/>
    </location>
</feature>
<dbReference type="EMBL" id="CZQE01000044">
    <property type="protein sequence ID" value="CUS43384.1"/>
    <property type="molecule type" value="Genomic_DNA"/>
</dbReference>
<evidence type="ECO:0000256" key="1">
    <source>
        <dbReference type="SAM" id="MobiDB-lite"/>
    </source>
</evidence>
<dbReference type="InterPro" id="IPR039567">
    <property type="entry name" value="Gly-zipper"/>
</dbReference>
<proteinExistence type="predicted"/>
<evidence type="ECO:0000259" key="2">
    <source>
        <dbReference type="Pfam" id="PF13488"/>
    </source>
</evidence>
<feature type="compositionally biased region" description="Low complexity" evidence="1">
    <location>
        <begin position="33"/>
        <end position="66"/>
    </location>
</feature>
<organism evidence="3">
    <name type="scientific">hydrothermal vent metagenome</name>
    <dbReference type="NCBI Taxonomy" id="652676"/>
    <lineage>
        <taxon>unclassified sequences</taxon>
        <taxon>metagenomes</taxon>
        <taxon>ecological metagenomes</taxon>
    </lineage>
</organism>
<feature type="domain" description="Glycine zipper" evidence="2">
    <location>
        <begin position="124"/>
        <end position="165"/>
    </location>
</feature>
<feature type="compositionally biased region" description="Low complexity" evidence="1">
    <location>
        <begin position="1"/>
        <end position="25"/>
    </location>
</feature>
<name>A0A160TIR3_9ZZZZ</name>
<evidence type="ECO:0000313" key="3">
    <source>
        <dbReference type="EMBL" id="CUS43384.1"/>
    </source>
</evidence>
<gene>
    <name evidence="3" type="ORF">MGWOODY_Smn1362</name>
</gene>
<dbReference type="Pfam" id="PF13488">
    <property type="entry name" value="Gly-zipper_Omp"/>
    <property type="match status" value="1"/>
</dbReference>
<dbReference type="AlphaFoldDB" id="A0A160TIR3"/>
<reference evidence="3" key="1">
    <citation type="submission" date="2015-10" db="EMBL/GenBank/DDBJ databases">
        <authorList>
            <person name="Gilbert D.G."/>
        </authorList>
    </citation>
    <scope>NUCLEOTIDE SEQUENCE</scope>
</reference>